<comment type="caution">
    <text evidence="2">The sequence shown here is derived from an EMBL/GenBank/DDBJ whole genome shotgun (WGS) entry which is preliminary data.</text>
</comment>
<proteinExistence type="predicted"/>
<evidence type="ECO:0000313" key="2">
    <source>
        <dbReference type="EMBL" id="MFC6045523.1"/>
    </source>
</evidence>
<dbReference type="RefSeq" id="WP_379158889.1">
    <property type="nucleotide sequence ID" value="NZ_JBHSRJ010000009.1"/>
</dbReference>
<protein>
    <submittedName>
        <fullName evidence="2">Uncharacterized protein</fullName>
    </submittedName>
</protein>
<keyword evidence="1" id="KW-0732">Signal</keyword>
<keyword evidence="3" id="KW-1185">Reference proteome</keyword>
<name>A0ABW1LP66_9ACTN</name>
<evidence type="ECO:0000313" key="3">
    <source>
        <dbReference type="Proteomes" id="UP001596135"/>
    </source>
</evidence>
<accession>A0ABW1LP66</accession>
<gene>
    <name evidence="2" type="ORF">ACFPYL_20730</name>
</gene>
<evidence type="ECO:0000256" key="1">
    <source>
        <dbReference type="SAM" id="SignalP"/>
    </source>
</evidence>
<feature type="signal peptide" evidence="1">
    <location>
        <begin position="1"/>
        <end position="26"/>
    </location>
</feature>
<reference evidence="3" key="1">
    <citation type="journal article" date="2019" name="Int. J. Syst. Evol. Microbiol.">
        <title>The Global Catalogue of Microorganisms (GCM) 10K type strain sequencing project: providing services to taxonomists for standard genome sequencing and annotation.</title>
        <authorList>
            <consortium name="The Broad Institute Genomics Platform"/>
            <consortium name="The Broad Institute Genome Sequencing Center for Infectious Disease"/>
            <person name="Wu L."/>
            <person name="Ma J."/>
        </authorList>
    </citation>
    <scope>NUCLEOTIDE SEQUENCE [LARGE SCALE GENOMIC DNA]</scope>
    <source>
        <strain evidence="3">CCUG 54522</strain>
    </source>
</reference>
<dbReference type="EMBL" id="JBHSRJ010000009">
    <property type="protein sequence ID" value="MFC6045523.1"/>
    <property type="molecule type" value="Genomic_DNA"/>
</dbReference>
<feature type="chain" id="PRO_5045142518" evidence="1">
    <location>
        <begin position="27"/>
        <end position="193"/>
    </location>
</feature>
<dbReference type="Proteomes" id="UP001596135">
    <property type="component" value="Unassembled WGS sequence"/>
</dbReference>
<sequence length="193" mass="21705">MRRIVSGAVALLFLLFLPALTGRAAAQDAPDHERTSGRTVYYNGWGGLRLGMTHQQAWRTGMVSHVYGHCAPGYEMRPAYRDRGFVVWRDRRPAPFKVQEIVVRGADDRTVAGAGVGTTLRELRRLYPDLTRVTGASEIDNRPGRDRKDLWIASASKKWGTLNFQFAYGARPGARAKVEMIVVSHRQEVYWGC</sequence>
<organism evidence="2 3">
    <name type="scientific">Nocardioides hankookensis</name>
    <dbReference type="NCBI Taxonomy" id="443157"/>
    <lineage>
        <taxon>Bacteria</taxon>
        <taxon>Bacillati</taxon>
        <taxon>Actinomycetota</taxon>
        <taxon>Actinomycetes</taxon>
        <taxon>Propionibacteriales</taxon>
        <taxon>Nocardioidaceae</taxon>
        <taxon>Nocardioides</taxon>
    </lineage>
</organism>